<dbReference type="Proteomes" id="UP001177003">
    <property type="component" value="Chromosome 4"/>
</dbReference>
<organism evidence="10 11">
    <name type="scientific">Lactuca saligna</name>
    <name type="common">Willowleaf lettuce</name>
    <dbReference type="NCBI Taxonomy" id="75948"/>
    <lineage>
        <taxon>Eukaryota</taxon>
        <taxon>Viridiplantae</taxon>
        <taxon>Streptophyta</taxon>
        <taxon>Embryophyta</taxon>
        <taxon>Tracheophyta</taxon>
        <taxon>Spermatophyta</taxon>
        <taxon>Magnoliopsida</taxon>
        <taxon>eudicotyledons</taxon>
        <taxon>Gunneridae</taxon>
        <taxon>Pentapetalae</taxon>
        <taxon>asterids</taxon>
        <taxon>campanulids</taxon>
        <taxon>Asterales</taxon>
        <taxon>Asteraceae</taxon>
        <taxon>Cichorioideae</taxon>
        <taxon>Cichorieae</taxon>
        <taxon>Lactucinae</taxon>
        <taxon>Lactuca</taxon>
    </lineage>
</organism>
<feature type="region of interest" description="Disordered" evidence="8">
    <location>
        <begin position="226"/>
        <end position="262"/>
    </location>
</feature>
<dbReference type="InterPro" id="IPR007527">
    <property type="entry name" value="Znf_SWIM"/>
</dbReference>
<dbReference type="GO" id="GO:0003677">
    <property type="term" value="F:DNA binding"/>
    <property type="evidence" value="ECO:0007669"/>
    <property type="project" value="UniProtKB-KW"/>
</dbReference>
<evidence type="ECO:0000256" key="4">
    <source>
        <dbReference type="ARBA" id="ARBA00022833"/>
    </source>
</evidence>
<evidence type="ECO:0000256" key="7">
    <source>
        <dbReference type="PROSITE-ProRule" id="PRU00325"/>
    </source>
</evidence>
<dbReference type="Pfam" id="PF26130">
    <property type="entry name" value="PB1-like"/>
    <property type="match status" value="1"/>
</dbReference>
<sequence length="936" mass="107537">MVLCMWNLRGPHTIAPDLDKDYNGHDNFFTLKIHHGGFFSKFPGRKYVEGRLAFYDFVDTDLFSVHDLNDMIREIGYSADDTIVINVYVEHGSTRLHTYFMSPSKVVIEQLDDDPSPELNRIRPKKKGIGSCSKKLDMNVPFIESTNQAQREDGVYDFSMSLVPFEPNKQDMVNEFKDDSYFPVPEETDTMQEITGDINCHNHREMLDDFEPFSSDGYKTIDEFEREVEAEEEEDEEGHAEDSKDDTEEHTEEDDDSDYIVDPEAILDDWEVDMREFHSCVDEVEWFGQGPNIELDLNQDDDLGVINNDEFDSTGYEEDLRKRMLKNLNKKVPYSSGVVHVTPFFVGQAFKTKKDIQGHVKMLSIKTRRALYMAKNEKLRVRVKCKGVVPDSTDGGPSTVSKATSKGKTVISQKDSFPFAIQISRSTEEEQWLVKTVIDEHLCLQSRNVKACTSRYLASTILQKVDSNPRIPVTALQEELQMDLELSISRMKVFRAKSIAKEQLYGDYERQYNLLRDYCLELQTNNPGTTVKLEVCNEPNPDVQTRIFKRIYICLGAVKLGFKSGKRELLGLDGCFLKGPHPGQILTVVGLDSNNGIYPLAYAVVEAETTSSWTWFLECLGDDLDLDASCNFTFVSDRQKGIIPAIAKVFPNAEHRWCLRHIHENMKLQWRGKSLEITYGEAHEWLSKIPPVHWARSHFSGRAHSDCLLNNLCEVFNSKLEHGRDKPIITCLEYIRVYLMKRHCIVQKEIDKCKSLLTPTATTILDTIKTAASKYRALFCGSGKYQVTGMMFDQYVVKLKEGTCSCRYWEITRIVCRHGVCAIWEHIQNGEKAQQPEYWVHPCYKLETWRAMYCNKIDPINGRSMWPKSRCPTTLIPPTHHTQVGRPKKKRRRAIDEASNQSKNLSRKFLTVTCSKCHNKGHNSRTCKGQEGQVRE</sequence>
<dbReference type="GO" id="GO:0006313">
    <property type="term" value="P:DNA transposition"/>
    <property type="evidence" value="ECO:0007669"/>
    <property type="project" value="InterPro"/>
</dbReference>
<dbReference type="EMBL" id="OX465080">
    <property type="protein sequence ID" value="CAI9280518.1"/>
    <property type="molecule type" value="Genomic_DNA"/>
</dbReference>
<dbReference type="InterPro" id="IPR001207">
    <property type="entry name" value="Transposase_mutator"/>
</dbReference>
<accession>A0AA35YV10</accession>
<dbReference type="InterPro" id="IPR018289">
    <property type="entry name" value="MULE_transposase_dom"/>
</dbReference>
<evidence type="ECO:0000313" key="10">
    <source>
        <dbReference type="EMBL" id="CAI9280518.1"/>
    </source>
</evidence>
<gene>
    <name evidence="10" type="ORF">LSALG_LOCUS20259</name>
</gene>
<evidence type="ECO:0000259" key="9">
    <source>
        <dbReference type="PROSITE" id="PS50966"/>
    </source>
</evidence>
<dbReference type="Pfam" id="PF04434">
    <property type="entry name" value="SWIM"/>
    <property type="match status" value="1"/>
</dbReference>
<evidence type="ECO:0000256" key="3">
    <source>
        <dbReference type="ARBA" id="ARBA00022771"/>
    </source>
</evidence>
<keyword evidence="2" id="KW-0479">Metal-binding</keyword>
<dbReference type="GO" id="GO:0008270">
    <property type="term" value="F:zinc ion binding"/>
    <property type="evidence" value="ECO:0007669"/>
    <property type="project" value="UniProtKB-KW"/>
</dbReference>
<dbReference type="PROSITE" id="PS50966">
    <property type="entry name" value="ZF_SWIM"/>
    <property type="match status" value="1"/>
</dbReference>
<evidence type="ECO:0000256" key="2">
    <source>
        <dbReference type="ARBA" id="ARBA00022723"/>
    </source>
</evidence>
<dbReference type="InterPro" id="IPR058594">
    <property type="entry name" value="PB1-like_dom_pln"/>
</dbReference>
<reference evidence="10" key="1">
    <citation type="submission" date="2023-04" db="EMBL/GenBank/DDBJ databases">
        <authorList>
            <person name="Vijverberg K."/>
            <person name="Xiong W."/>
            <person name="Schranz E."/>
        </authorList>
    </citation>
    <scope>NUCLEOTIDE SEQUENCE</scope>
</reference>
<evidence type="ECO:0000313" key="11">
    <source>
        <dbReference type="Proteomes" id="UP001177003"/>
    </source>
</evidence>
<dbReference type="SMART" id="SM00575">
    <property type="entry name" value="ZnF_PMZ"/>
    <property type="match status" value="1"/>
</dbReference>
<keyword evidence="5" id="KW-0238">DNA-binding</keyword>
<feature type="region of interest" description="Disordered" evidence="8">
    <location>
        <begin position="877"/>
        <end position="900"/>
    </location>
</feature>
<dbReference type="AlphaFoldDB" id="A0AA35YV10"/>
<dbReference type="PROSITE" id="PS01007">
    <property type="entry name" value="TRANSPOSASE_MUTATOR"/>
    <property type="match status" value="1"/>
</dbReference>
<evidence type="ECO:0000256" key="6">
    <source>
        <dbReference type="ARBA" id="ARBA00023172"/>
    </source>
</evidence>
<evidence type="ECO:0000256" key="1">
    <source>
        <dbReference type="ARBA" id="ARBA00022578"/>
    </source>
</evidence>
<name>A0AA35YV10_LACSI</name>
<keyword evidence="1" id="KW-0815">Transposition</keyword>
<evidence type="ECO:0000256" key="8">
    <source>
        <dbReference type="SAM" id="MobiDB-lite"/>
    </source>
</evidence>
<keyword evidence="4" id="KW-0862">Zinc</keyword>
<keyword evidence="6" id="KW-0233">DNA recombination</keyword>
<keyword evidence="11" id="KW-1185">Reference proteome</keyword>
<dbReference type="GO" id="GO:0004803">
    <property type="term" value="F:transposase activity"/>
    <property type="evidence" value="ECO:0007669"/>
    <property type="project" value="InterPro"/>
</dbReference>
<dbReference type="PANTHER" id="PTHR31973">
    <property type="entry name" value="POLYPROTEIN, PUTATIVE-RELATED"/>
    <property type="match status" value="1"/>
</dbReference>
<evidence type="ECO:0000256" key="5">
    <source>
        <dbReference type="ARBA" id="ARBA00023125"/>
    </source>
</evidence>
<keyword evidence="3 7" id="KW-0863">Zinc-finger</keyword>
<dbReference type="PANTHER" id="PTHR31973:SF190">
    <property type="entry name" value="MULE TRANSPOSASE DOMAIN-CONTAINING PROTEIN"/>
    <property type="match status" value="1"/>
</dbReference>
<feature type="domain" description="SWIM-type" evidence="9">
    <location>
        <begin position="795"/>
        <end position="827"/>
    </location>
</feature>
<proteinExistence type="predicted"/>
<dbReference type="InterPro" id="IPR006564">
    <property type="entry name" value="Znf_PMZ"/>
</dbReference>
<protein>
    <recommendedName>
        <fullName evidence="9">SWIM-type domain-containing protein</fullName>
    </recommendedName>
</protein>
<dbReference type="Pfam" id="PF10551">
    <property type="entry name" value="MULE"/>
    <property type="match status" value="1"/>
</dbReference>